<organism evidence="1 2">
    <name type="scientific">Propylenella binzhouense</name>
    <dbReference type="NCBI Taxonomy" id="2555902"/>
    <lineage>
        <taxon>Bacteria</taxon>
        <taxon>Pseudomonadati</taxon>
        <taxon>Pseudomonadota</taxon>
        <taxon>Alphaproteobacteria</taxon>
        <taxon>Hyphomicrobiales</taxon>
        <taxon>Propylenellaceae</taxon>
        <taxon>Propylenella</taxon>
    </lineage>
</organism>
<protein>
    <recommendedName>
        <fullName evidence="3">Protein usg</fullName>
    </recommendedName>
</protein>
<comment type="caution">
    <text evidence="1">The sequence shown here is derived from an EMBL/GenBank/DDBJ whole genome shotgun (WGS) entry which is preliminary data.</text>
</comment>
<accession>A0A964WSZ7</accession>
<evidence type="ECO:0000313" key="1">
    <source>
        <dbReference type="EMBL" id="MYZ47494.1"/>
    </source>
</evidence>
<sequence>MRDTDFHWIAEDPRAGYGLTTANILYHMPDHPDLLQAFVWQFYDVCPDYPRLEKFLAYWRREIEAAIHSVEISHKRLVTPSEVRLASFHGQLH</sequence>
<name>A0A964WSZ7_9HYPH</name>
<dbReference type="Proteomes" id="UP000773614">
    <property type="component" value="Unassembled WGS sequence"/>
</dbReference>
<gene>
    <name evidence="1" type="ORF">E4O86_07190</name>
</gene>
<dbReference type="AlphaFoldDB" id="A0A964WSZ7"/>
<dbReference type="RefSeq" id="WP_161139839.1">
    <property type="nucleotide sequence ID" value="NZ_SPKJ01000015.1"/>
</dbReference>
<dbReference type="OrthoDB" id="9811054at2"/>
<reference evidence="1" key="1">
    <citation type="submission" date="2019-03" db="EMBL/GenBank/DDBJ databases">
        <title>Afifella sp. nov., isolated from activated sludge.</title>
        <authorList>
            <person name="Li Q."/>
            <person name="Liu Y."/>
        </authorList>
    </citation>
    <scope>NUCLEOTIDE SEQUENCE</scope>
    <source>
        <strain evidence="1">L72</strain>
    </source>
</reference>
<dbReference type="InterPro" id="IPR009354">
    <property type="entry name" value="Usg"/>
</dbReference>
<evidence type="ECO:0000313" key="2">
    <source>
        <dbReference type="Proteomes" id="UP000773614"/>
    </source>
</evidence>
<proteinExistence type="predicted"/>
<dbReference type="Pfam" id="PF06233">
    <property type="entry name" value="Usg"/>
    <property type="match status" value="1"/>
</dbReference>
<keyword evidence="2" id="KW-1185">Reference proteome</keyword>
<evidence type="ECO:0008006" key="3">
    <source>
        <dbReference type="Google" id="ProtNLM"/>
    </source>
</evidence>
<dbReference type="EMBL" id="SPKJ01000015">
    <property type="protein sequence ID" value="MYZ47494.1"/>
    <property type="molecule type" value="Genomic_DNA"/>
</dbReference>